<dbReference type="AlphaFoldDB" id="A0A1N6F949"/>
<protein>
    <recommendedName>
        <fullName evidence="4">Component of SufBCD complex</fullName>
    </recommendedName>
</protein>
<keyword evidence="1" id="KW-0472">Membrane</keyword>
<sequence length="172" mass="19466">MLDWYDTVFELIDMRSFSNLWYWIALAVVWSTSSHFVLGVPWDLVQRARRQGGEAEADLHDMVRVNVNRILYIADQAGLWLIGIVFFTLTSLAIIGFWYGSEFSQAVFLLAAPMSLVLGLGVRCARGIRAADGDGLYGRMHRHRFTTQVIGMLSIFVTAMWGMWQNLSIGAI</sequence>
<evidence type="ECO:0008006" key="4">
    <source>
        <dbReference type="Google" id="ProtNLM"/>
    </source>
</evidence>
<gene>
    <name evidence="2" type="ORF">SAMN05444002_1482</name>
</gene>
<dbReference type="Proteomes" id="UP000184932">
    <property type="component" value="Unassembled WGS sequence"/>
</dbReference>
<feature type="transmembrane region" description="Helical" evidence="1">
    <location>
        <begin position="20"/>
        <end position="40"/>
    </location>
</feature>
<organism evidence="2 3">
    <name type="scientific">Vannielia litorea</name>
    <dbReference type="NCBI Taxonomy" id="1217970"/>
    <lineage>
        <taxon>Bacteria</taxon>
        <taxon>Pseudomonadati</taxon>
        <taxon>Pseudomonadota</taxon>
        <taxon>Alphaproteobacteria</taxon>
        <taxon>Rhodobacterales</taxon>
        <taxon>Paracoccaceae</taxon>
        <taxon>Vannielia</taxon>
    </lineage>
</organism>
<feature type="transmembrane region" description="Helical" evidence="1">
    <location>
        <begin position="145"/>
        <end position="164"/>
    </location>
</feature>
<feature type="transmembrane region" description="Helical" evidence="1">
    <location>
        <begin position="79"/>
        <end position="100"/>
    </location>
</feature>
<keyword evidence="3" id="KW-1185">Reference proteome</keyword>
<keyword evidence="1" id="KW-0812">Transmembrane</keyword>
<accession>A0A1N6F949</accession>
<feature type="transmembrane region" description="Helical" evidence="1">
    <location>
        <begin position="106"/>
        <end position="125"/>
    </location>
</feature>
<dbReference type="EMBL" id="FSRL01000001">
    <property type="protein sequence ID" value="SIN91801.1"/>
    <property type="molecule type" value="Genomic_DNA"/>
</dbReference>
<evidence type="ECO:0000313" key="3">
    <source>
        <dbReference type="Proteomes" id="UP000184932"/>
    </source>
</evidence>
<reference evidence="3" key="1">
    <citation type="submission" date="2016-11" db="EMBL/GenBank/DDBJ databases">
        <authorList>
            <person name="Varghese N."/>
            <person name="Submissions S."/>
        </authorList>
    </citation>
    <scope>NUCLEOTIDE SEQUENCE [LARGE SCALE GENOMIC DNA]</scope>
    <source>
        <strain evidence="3">DSM 29440</strain>
    </source>
</reference>
<name>A0A1N6F949_9RHOB</name>
<keyword evidence="1" id="KW-1133">Transmembrane helix</keyword>
<evidence type="ECO:0000256" key="1">
    <source>
        <dbReference type="SAM" id="Phobius"/>
    </source>
</evidence>
<dbReference type="STRING" id="1217970.SAMN05444002_1482"/>
<proteinExistence type="predicted"/>
<evidence type="ECO:0000313" key="2">
    <source>
        <dbReference type="EMBL" id="SIN91801.1"/>
    </source>
</evidence>